<protein>
    <recommendedName>
        <fullName evidence="4">Outer membrane protein beta-barrel domain-containing protein</fullName>
    </recommendedName>
</protein>
<evidence type="ECO:0008006" key="4">
    <source>
        <dbReference type="Google" id="ProtNLM"/>
    </source>
</evidence>
<proteinExistence type="predicted"/>
<feature type="signal peptide" evidence="1">
    <location>
        <begin position="1"/>
        <end position="18"/>
    </location>
</feature>
<reference evidence="3" key="1">
    <citation type="journal article" date="2019" name="Int. J. Syst. Evol. Microbiol.">
        <title>The Global Catalogue of Microorganisms (GCM) 10K type strain sequencing project: providing services to taxonomists for standard genome sequencing and annotation.</title>
        <authorList>
            <consortium name="The Broad Institute Genomics Platform"/>
            <consortium name="The Broad Institute Genome Sequencing Center for Infectious Disease"/>
            <person name="Wu L."/>
            <person name="Ma J."/>
        </authorList>
    </citation>
    <scope>NUCLEOTIDE SEQUENCE [LARGE SCALE GENOMIC DNA]</scope>
    <source>
        <strain evidence="3">CCUG 60527</strain>
    </source>
</reference>
<dbReference type="Proteomes" id="UP001597062">
    <property type="component" value="Unassembled WGS sequence"/>
</dbReference>
<evidence type="ECO:0000256" key="1">
    <source>
        <dbReference type="SAM" id="SignalP"/>
    </source>
</evidence>
<organism evidence="2 3">
    <name type="scientific">Tenacibaculum geojense</name>
    <dbReference type="NCBI Taxonomy" id="915352"/>
    <lineage>
        <taxon>Bacteria</taxon>
        <taxon>Pseudomonadati</taxon>
        <taxon>Bacteroidota</taxon>
        <taxon>Flavobacteriia</taxon>
        <taxon>Flavobacteriales</taxon>
        <taxon>Flavobacteriaceae</taxon>
        <taxon>Tenacibaculum</taxon>
    </lineage>
</organism>
<feature type="chain" id="PRO_5046636355" description="Outer membrane protein beta-barrel domain-containing protein" evidence="1">
    <location>
        <begin position="19"/>
        <end position="166"/>
    </location>
</feature>
<gene>
    <name evidence="2" type="ORF">ACFQ1U_00960</name>
</gene>
<sequence>MKKVLPLIFTLFSFTFYAQDSFNLGVHGGFTVDKSKEFSSLGVSLDVNYLLDLSEDFNAGGFIGYVHFLPKDDLEARAYIPVGGAIRFNSIDEYFYVGGDLGFAIGISPDGDNGGVYFRPLLGYKITNSFKVDLSYTVIKKRVPTYSFIGLGLVFDFNGSSNYYAY</sequence>
<accession>A0ABW3JMS2</accession>
<dbReference type="RefSeq" id="WP_386104370.1">
    <property type="nucleotide sequence ID" value="NZ_JBHTJR010000014.1"/>
</dbReference>
<evidence type="ECO:0000313" key="3">
    <source>
        <dbReference type="Proteomes" id="UP001597062"/>
    </source>
</evidence>
<comment type="caution">
    <text evidence="2">The sequence shown here is derived from an EMBL/GenBank/DDBJ whole genome shotgun (WGS) entry which is preliminary data.</text>
</comment>
<name>A0ABW3JMS2_9FLAO</name>
<dbReference type="EMBL" id="JBHTJR010000014">
    <property type="protein sequence ID" value="MFD0991762.1"/>
    <property type="molecule type" value="Genomic_DNA"/>
</dbReference>
<evidence type="ECO:0000313" key="2">
    <source>
        <dbReference type="EMBL" id="MFD0991762.1"/>
    </source>
</evidence>
<keyword evidence="3" id="KW-1185">Reference proteome</keyword>
<keyword evidence="1" id="KW-0732">Signal</keyword>